<dbReference type="Gene3D" id="1.10.10.2520">
    <property type="entry name" value="Cell wall hydrolase SleB, domain 1"/>
    <property type="match status" value="1"/>
</dbReference>
<dbReference type="AlphaFoldDB" id="A0A9D1EQT5"/>
<comment type="caution">
    <text evidence="2">The sequence shown here is derived from an EMBL/GenBank/DDBJ whole genome shotgun (WGS) entry which is preliminary data.</text>
</comment>
<protein>
    <submittedName>
        <fullName evidence="2">Cell wall hydrolase</fullName>
    </submittedName>
</protein>
<keyword evidence="2" id="KW-0378">Hydrolase</keyword>
<reference evidence="2" key="1">
    <citation type="submission" date="2020-10" db="EMBL/GenBank/DDBJ databases">
        <authorList>
            <person name="Gilroy R."/>
        </authorList>
    </citation>
    <scope>NUCLEOTIDE SEQUENCE</scope>
    <source>
        <strain evidence="2">CHK190-19873</strain>
    </source>
</reference>
<gene>
    <name evidence="2" type="ORF">IAB44_02130</name>
</gene>
<dbReference type="EMBL" id="DVIQ01000012">
    <property type="protein sequence ID" value="HIS30337.1"/>
    <property type="molecule type" value="Genomic_DNA"/>
</dbReference>
<sequence>MYAVKDSAQTIENSDGQNEQETSLLAGLMGVVNSVNVMEDYTAAAETVDFEHSHENILVGSSSVCKNTLNRLRVEQGTEKISEIGYYAQKTVRDNHMATEDYYALLQIVEAEATGGDMKSKILIANVVLNRVKDSRFPDTIYEVVWEKDGGVAQFQPTVDGRINSVTITEETIEAVDRALSGEDYSQGALCFMARESADQHNIDWFDENLVPLFEYGGHEYFTFAE</sequence>
<proteinExistence type="predicted"/>
<evidence type="ECO:0000259" key="1">
    <source>
        <dbReference type="Pfam" id="PF07486"/>
    </source>
</evidence>
<dbReference type="Pfam" id="PF07486">
    <property type="entry name" value="Hydrolase_2"/>
    <property type="match status" value="1"/>
</dbReference>
<feature type="domain" description="Cell wall hydrolase SleB" evidence="1">
    <location>
        <begin position="119"/>
        <end position="221"/>
    </location>
</feature>
<dbReference type="InterPro" id="IPR042047">
    <property type="entry name" value="SleB_dom1"/>
</dbReference>
<dbReference type="Proteomes" id="UP000823935">
    <property type="component" value="Unassembled WGS sequence"/>
</dbReference>
<accession>A0A9D1EQT5</accession>
<organism evidence="2 3">
    <name type="scientific">Candidatus Limivivens intestinipullorum</name>
    <dbReference type="NCBI Taxonomy" id="2840858"/>
    <lineage>
        <taxon>Bacteria</taxon>
        <taxon>Bacillati</taxon>
        <taxon>Bacillota</taxon>
        <taxon>Clostridia</taxon>
        <taxon>Lachnospirales</taxon>
        <taxon>Lachnospiraceae</taxon>
        <taxon>Lachnospiraceae incertae sedis</taxon>
        <taxon>Candidatus Limivivens</taxon>
    </lineage>
</organism>
<dbReference type="InterPro" id="IPR011105">
    <property type="entry name" value="Cell_wall_hydrolase_SleB"/>
</dbReference>
<name>A0A9D1EQT5_9FIRM</name>
<reference evidence="2" key="2">
    <citation type="journal article" date="2021" name="PeerJ">
        <title>Extensive microbial diversity within the chicken gut microbiome revealed by metagenomics and culture.</title>
        <authorList>
            <person name="Gilroy R."/>
            <person name="Ravi A."/>
            <person name="Getino M."/>
            <person name="Pursley I."/>
            <person name="Horton D.L."/>
            <person name="Alikhan N.F."/>
            <person name="Baker D."/>
            <person name="Gharbi K."/>
            <person name="Hall N."/>
            <person name="Watson M."/>
            <person name="Adriaenssens E.M."/>
            <person name="Foster-Nyarko E."/>
            <person name="Jarju S."/>
            <person name="Secka A."/>
            <person name="Antonio M."/>
            <person name="Oren A."/>
            <person name="Chaudhuri R.R."/>
            <person name="La Ragione R."/>
            <person name="Hildebrand F."/>
            <person name="Pallen M.J."/>
        </authorList>
    </citation>
    <scope>NUCLEOTIDE SEQUENCE</scope>
    <source>
        <strain evidence="2">CHK190-19873</strain>
    </source>
</reference>
<dbReference type="GO" id="GO:0016787">
    <property type="term" value="F:hydrolase activity"/>
    <property type="evidence" value="ECO:0007669"/>
    <property type="project" value="UniProtKB-KW"/>
</dbReference>
<evidence type="ECO:0000313" key="3">
    <source>
        <dbReference type="Proteomes" id="UP000823935"/>
    </source>
</evidence>
<evidence type="ECO:0000313" key="2">
    <source>
        <dbReference type="EMBL" id="HIS30337.1"/>
    </source>
</evidence>